<organism evidence="2 3">
    <name type="scientific">Nyssa sinensis</name>
    <dbReference type="NCBI Taxonomy" id="561372"/>
    <lineage>
        <taxon>Eukaryota</taxon>
        <taxon>Viridiplantae</taxon>
        <taxon>Streptophyta</taxon>
        <taxon>Embryophyta</taxon>
        <taxon>Tracheophyta</taxon>
        <taxon>Spermatophyta</taxon>
        <taxon>Magnoliopsida</taxon>
        <taxon>eudicotyledons</taxon>
        <taxon>Gunneridae</taxon>
        <taxon>Pentapetalae</taxon>
        <taxon>asterids</taxon>
        <taxon>Cornales</taxon>
        <taxon>Nyssaceae</taxon>
        <taxon>Nyssa</taxon>
    </lineage>
</organism>
<dbReference type="AlphaFoldDB" id="A0A5J5B7V7"/>
<proteinExistence type="predicted"/>
<dbReference type="PANTHER" id="PTHR33883">
    <property type="entry name" value="WPP DOMAIN-ASSOCIATED PROTEIN"/>
    <property type="match status" value="1"/>
</dbReference>
<keyword evidence="3" id="KW-1185">Reference proteome</keyword>
<dbReference type="OrthoDB" id="1868826at2759"/>
<feature type="region of interest" description="Disordered" evidence="1">
    <location>
        <begin position="344"/>
        <end position="364"/>
    </location>
</feature>
<dbReference type="InterPro" id="IPR037490">
    <property type="entry name" value="WAP"/>
</dbReference>
<gene>
    <name evidence="2" type="ORF">F0562_026015</name>
</gene>
<sequence length="966" mass="111971">MLRLLKSAMDKAHKRLQTKDGPIERLNESSKFYELAIIQLEGCLRLVQEETDSYILESSHEMLSDLMEIKERLKGRLKGTKLAIVRIDRELMKRSENEFKLMQALELREREVASLRANLKLGRTRSEGAQEFVLSNQPRGNEGKEGDICELKNSLDQQVWNIKQKLEDERIHLTNGIRKMNFGSSNLGNLEPDSEMVSEEGNWHWHSENKDVGLYGSDDFEIKSMNYCLRPEQNIVIEQMSSDMDILKGTLDLAFGKMQKAEVRPLEKQWRWTIEKNTVSILIRGFMSDLQQNFEAELRKKAYQVPVGLSNEHWSGMIDEITSLCHELEAVTSQNEVQVKKVEGHDSSAPLPNVRRTSSEPLPDVDYMKDLPEEDLEADGNQHVAKMIKNHESIIRKQREELNWLRREILQRKGYLSGKGDKDHSGLERRIRGVIVRLHNVIKWNAKLGESKGVHERVFQEEKTSKSDIADKERMSIDISSHDHEKVGNVFVSRGLDAELDGEIRKMKQERDDSNLHTIIMEEIYIILFRGLMKDFYLELFNYDTESLIRDDTCIYVFREMIKEWNVSFESKSLETLISGDIYYIVCSEAVKDFGSNHGFTLIENRDDRDECNMEGSASSLTLLHYLESTIREDVYAVFFKEMVKKWNMSMESHATESLVREQIYRIVFDETVKHVKETANLALSQHQEVRDPEYYPDNFPCTSKLQESIESLLKEDVYMEFFREMVKAWKSEREAYDIENLIREEIYQFIIIEAVKDAHVSPTEGDELSQEKISEDLISSERLDKRLVVSGEENLIQKINCLLQCFKVEEDLMLRASSEIKEFISHHVLVGLEYEDLDEHDTIELWTKEDVSTISSVSNKLEKALQPLDTSKALLRELGYSLGIEVVDLEMVCDQRNPIMCVPDDRKQTFCQPNDNQVDQLNLSDSVFPPLPEFPQVLVDVGHLVSDILMLIKKELTGRAAHTPF</sequence>
<reference evidence="2 3" key="1">
    <citation type="submission" date="2019-09" db="EMBL/GenBank/DDBJ databases">
        <title>A chromosome-level genome assembly of the Chinese tupelo Nyssa sinensis.</title>
        <authorList>
            <person name="Yang X."/>
            <person name="Kang M."/>
            <person name="Yang Y."/>
            <person name="Xiong H."/>
            <person name="Wang M."/>
            <person name="Zhang Z."/>
            <person name="Wang Z."/>
            <person name="Wu H."/>
            <person name="Ma T."/>
            <person name="Liu J."/>
            <person name="Xi Z."/>
        </authorList>
    </citation>
    <scope>NUCLEOTIDE SEQUENCE [LARGE SCALE GENOMIC DNA]</scope>
    <source>
        <strain evidence="2">J267</strain>
        <tissue evidence="2">Leaf</tissue>
    </source>
</reference>
<evidence type="ECO:0000313" key="3">
    <source>
        <dbReference type="Proteomes" id="UP000325577"/>
    </source>
</evidence>
<evidence type="ECO:0000313" key="2">
    <source>
        <dbReference type="EMBL" id="KAA8539323.1"/>
    </source>
</evidence>
<dbReference type="EMBL" id="CM018037">
    <property type="protein sequence ID" value="KAA8539323.1"/>
    <property type="molecule type" value="Genomic_DNA"/>
</dbReference>
<protein>
    <recommendedName>
        <fullName evidence="4">WPP domain-associated protein</fullName>
    </recommendedName>
</protein>
<evidence type="ECO:0000256" key="1">
    <source>
        <dbReference type="SAM" id="MobiDB-lite"/>
    </source>
</evidence>
<dbReference type="Proteomes" id="UP000325577">
    <property type="component" value="Linkage Group LG14"/>
</dbReference>
<dbReference type="PANTHER" id="PTHR33883:SF7">
    <property type="entry name" value="OS04G0521600 PROTEIN"/>
    <property type="match status" value="1"/>
</dbReference>
<name>A0A5J5B7V7_9ASTE</name>
<accession>A0A5J5B7V7</accession>
<evidence type="ECO:0008006" key="4">
    <source>
        <dbReference type="Google" id="ProtNLM"/>
    </source>
</evidence>